<gene>
    <name evidence="12 14" type="primary">cysC</name>
    <name evidence="14" type="ORF">WI372_00275</name>
</gene>
<comment type="function">
    <text evidence="2">APS kinase catalyzes the synthesis of activated sulfate.</text>
</comment>
<keyword evidence="5 12" id="KW-0808">Transferase</keyword>
<dbReference type="InterPro" id="IPR044138">
    <property type="entry name" value="CysN_II"/>
</dbReference>
<evidence type="ECO:0000256" key="4">
    <source>
        <dbReference type="ARBA" id="ARBA00007237"/>
    </source>
</evidence>
<dbReference type="SUPFAM" id="SSF50447">
    <property type="entry name" value="Translation proteins"/>
    <property type="match status" value="1"/>
</dbReference>
<dbReference type="NCBIfam" id="TIGR02034">
    <property type="entry name" value="CysN"/>
    <property type="match status" value="1"/>
</dbReference>
<dbReference type="RefSeq" id="WP_405286109.1">
    <property type="nucleotide sequence ID" value="NZ_JBBHLI010000001.1"/>
</dbReference>
<dbReference type="InterPro" id="IPR009001">
    <property type="entry name" value="Transl_elong_EF1A/Init_IF2_C"/>
</dbReference>
<dbReference type="SUPFAM" id="SSF50465">
    <property type="entry name" value="EF-Tu/eEF-1alpha/eIF2-gamma C-terminal domain"/>
    <property type="match status" value="1"/>
</dbReference>
<comment type="similarity">
    <text evidence="3">In the C-terminal section; belongs to the APS kinase family.</text>
</comment>
<evidence type="ECO:0000256" key="1">
    <source>
        <dbReference type="ARBA" id="ARBA00001823"/>
    </source>
</evidence>
<evidence type="ECO:0000313" key="14">
    <source>
        <dbReference type="EMBL" id="MEK9499411.1"/>
    </source>
</evidence>
<dbReference type="Pfam" id="PF00009">
    <property type="entry name" value="GTP_EFTU"/>
    <property type="match status" value="1"/>
</dbReference>
<dbReference type="Pfam" id="PF22594">
    <property type="entry name" value="GTP-eEF1A_C"/>
    <property type="match status" value="1"/>
</dbReference>
<evidence type="ECO:0000256" key="8">
    <source>
        <dbReference type="ARBA" id="ARBA00022840"/>
    </source>
</evidence>
<dbReference type="InterPro" id="IPR041757">
    <property type="entry name" value="CysN_GTP-bd"/>
</dbReference>
<evidence type="ECO:0000256" key="2">
    <source>
        <dbReference type="ARBA" id="ARBA00002357"/>
    </source>
</evidence>
<dbReference type="EMBL" id="JBBHLI010000001">
    <property type="protein sequence ID" value="MEK9499411.1"/>
    <property type="molecule type" value="Genomic_DNA"/>
</dbReference>
<dbReference type="InterPro" id="IPR011779">
    <property type="entry name" value="SO4_adenylTrfase_lsu"/>
</dbReference>
<organism evidence="14 15">
    <name type="scientific">Gaopeijia maritima</name>
    <dbReference type="NCBI Taxonomy" id="3119007"/>
    <lineage>
        <taxon>Bacteria</taxon>
        <taxon>Pseudomonadati</taxon>
        <taxon>Gemmatimonadota</taxon>
        <taxon>Longimicrobiia</taxon>
        <taxon>Gaopeijiales</taxon>
        <taxon>Gaopeijiaceae</taxon>
        <taxon>Gaopeijia</taxon>
    </lineage>
</organism>
<dbReference type="InterPro" id="IPR009000">
    <property type="entry name" value="Transl_B-barrel_sf"/>
</dbReference>
<dbReference type="InterPro" id="IPR027417">
    <property type="entry name" value="P-loop_NTPase"/>
</dbReference>
<reference evidence="14 15" key="1">
    <citation type="submission" date="2024-02" db="EMBL/GenBank/DDBJ databases">
        <title>A novel Gemmatimonadota bacterium.</title>
        <authorList>
            <person name="Du Z.-J."/>
            <person name="Ye Y.-Q."/>
        </authorList>
    </citation>
    <scope>NUCLEOTIDE SEQUENCE [LARGE SCALE GENOMIC DNA]</scope>
    <source>
        <strain evidence="14 15">DH-20</strain>
    </source>
</reference>
<dbReference type="Proteomes" id="UP001484239">
    <property type="component" value="Unassembled WGS sequence"/>
</dbReference>
<dbReference type="GO" id="GO:0004020">
    <property type="term" value="F:adenylylsulfate kinase activity"/>
    <property type="evidence" value="ECO:0007669"/>
    <property type="project" value="UniProtKB-EC"/>
</dbReference>
<feature type="binding site" evidence="12">
    <location>
        <begin position="452"/>
        <end position="459"/>
    </location>
    <ligand>
        <name>ATP</name>
        <dbReference type="ChEBI" id="CHEBI:30616"/>
    </ligand>
</feature>
<dbReference type="Gene3D" id="3.40.50.300">
    <property type="entry name" value="P-loop containing nucleotide triphosphate hydrolases"/>
    <property type="match status" value="2"/>
</dbReference>
<evidence type="ECO:0000256" key="5">
    <source>
        <dbReference type="ARBA" id="ARBA00022679"/>
    </source>
</evidence>
<dbReference type="InterPro" id="IPR054696">
    <property type="entry name" value="GTP-eEF1A_C"/>
</dbReference>
<accession>A0ABU9E3U8</accession>
<evidence type="ECO:0000313" key="15">
    <source>
        <dbReference type="Proteomes" id="UP001484239"/>
    </source>
</evidence>
<dbReference type="InterPro" id="IPR005225">
    <property type="entry name" value="Small_GTP-bd"/>
</dbReference>
<dbReference type="EC" id="2.7.1.25" evidence="12"/>
<dbReference type="PANTHER" id="PTHR23115">
    <property type="entry name" value="TRANSLATION FACTOR"/>
    <property type="match status" value="1"/>
</dbReference>
<evidence type="ECO:0000259" key="13">
    <source>
        <dbReference type="PROSITE" id="PS51722"/>
    </source>
</evidence>
<dbReference type="PRINTS" id="PR00315">
    <property type="entry name" value="ELONGATNFCT"/>
</dbReference>
<feature type="domain" description="Tr-type G" evidence="13">
    <location>
        <begin position="2"/>
        <end position="215"/>
    </location>
</feature>
<dbReference type="InterPro" id="IPR044139">
    <property type="entry name" value="CysN_NoDQ_III"/>
</dbReference>
<comment type="pathway">
    <text evidence="12">Sulfur metabolism; hydrogen sulfide biosynthesis; sulfite from sulfate: step 2/3.</text>
</comment>
<keyword evidence="15" id="KW-1185">Reference proteome</keyword>
<name>A0ABU9E3U8_9BACT</name>
<sequence>MSDLLRVSTAGSVDDGKSTLIGRLLYDTRSIFQDQLEQIEGASRRLGEEEVNLALLTDGLRAEREQKITIDVAYRYFATPRRTFILADTPGHEQYTRNMVTGASTADLAIVLIDATKGVLTQSRRHAFIASLLGIPHMVVAVNKMDLVDWSAEVFERIRDDFTDFAARLTVPDVTFVPMSALRGDNVVHRSEHMPWYEGGSLLHRMETVAAGTRHNTIDFRFPVQTVIRPHQDFRGLAGTVASGGVAAGDAVVVLPGGQRTTVTEVRTADGPLERAGAGDAVVVTVADDLDIARGDMLVRPRNLPEVSNTLEANLCWMHAKPLQLHHRYLLQHTTVRTPVFVRDLEYRFDVDTLHREPADTLELNEIGRVVLDATRPIFFDSYRVNIETGSFILIDPHTNATLAAGMIRGGETRLEADTPVSPNVTMPDEGVTRAEREARSGHGSAVIWFTGRPGAGKSTVARAVERALFDEGVDTMLLDGDAVRHGLCGDLGFSPGDRRENIRRVGEVARLFADNGRVVIAAFVSPYAVDRDRVRDRVGAERFVEVEITAPETVLIERDPKGLYAAFAEGSLTGLTGMDAPYERPADPALVIDTDRTTVEEAAARVIAAWRAR</sequence>
<evidence type="ECO:0000256" key="6">
    <source>
        <dbReference type="ARBA" id="ARBA00022695"/>
    </source>
</evidence>
<keyword evidence="9" id="KW-0342">GTP-binding</keyword>
<dbReference type="SUPFAM" id="SSF52540">
    <property type="entry name" value="P-loop containing nucleoside triphosphate hydrolases"/>
    <property type="match status" value="2"/>
</dbReference>
<keyword evidence="8 12" id="KW-0067">ATP-binding</keyword>
<dbReference type="PROSITE" id="PS51722">
    <property type="entry name" value="G_TR_2"/>
    <property type="match status" value="1"/>
</dbReference>
<dbReference type="InterPro" id="IPR000795">
    <property type="entry name" value="T_Tr_GTP-bd_dom"/>
</dbReference>
<comment type="caution">
    <text evidence="14">The sequence shown here is derived from an EMBL/GenBank/DDBJ whole genome shotgun (WGS) entry which is preliminary data.</text>
</comment>
<comment type="function">
    <text evidence="12">Catalyzes the synthesis of activated sulfate.</text>
</comment>
<evidence type="ECO:0000256" key="3">
    <source>
        <dbReference type="ARBA" id="ARBA00005438"/>
    </source>
</evidence>
<evidence type="ECO:0000256" key="7">
    <source>
        <dbReference type="ARBA" id="ARBA00022741"/>
    </source>
</evidence>
<comment type="catalytic activity">
    <reaction evidence="1 12">
        <text>adenosine 5'-phosphosulfate + ATP = 3'-phosphoadenylyl sulfate + ADP + H(+)</text>
        <dbReference type="Rhea" id="RHEA:24152"/>
        <dbReference type="ChEBI" id="CHEBI:15378"/>
        <dbReference type="ChEBI" id="CHEBI:30616"/>
        <dbReference type="ChEBI" id="CHEBI:58243"/>
        <dbReference type="ChEBI" id="CHEBI:58339"/>
        <dbReference type="ChEBI" id="CHEBI:456216"/>
        <dbReference type="EC" id="2.7.1.25"/>
    </reaction>
</comment>
<keyword evidence="6" id="KW-0548">Nucleotidyltransferase</keyword>
<comment type="similarity">
    <text evidence="12">Belongs to the APS kinase family.</text>
</comment>
<evidence type="ECO:0000256" key="9">
    <source>
        <dbReference type="ARBA" id="ARBA00023134"/>
    </source>
</evidence>
<comment type="catalytic activity">
    <reaction evidence="11">
        <text>sulfate + ATP + H(+) = adenosine 5'-phosphosulfate + diphosphate</text>
        <dbReference type="Rhea" id="RHEA:18133"/>
        <dbReference type="ChEBI" id="CHEBI:15378"/>
        <dbReference type="ChEBI" id="CHEBI:16189"/>
        <dbReference type="ChEBI" id="CHEBI:30616"/>
        <dbReference type="ChEBI" id="CHEBI:33019"/>
        <dbReference type="ChEBI" id="CHEBI:58243"/>
        <dbReference type="EC" id="2.7.7.4"/>
    </reaction>
</comment>
<protein>
    <recommendedName>
        <fullName evidence="12">Adenylyl-sulfate kinase</fullName>
        <ecNumber evidence="12">2.7.1.25</ecNumber>
    </recommendedName>
    <alternativeName>
        <fullName evidence="12">APS kinase</fullName>
    </alternativeName>
    <alternativeName>
        <fullName evidence="12">ATP adenosine-5'-phosphosulfate 3'-phosphotransferase</fullName>
    </alternativeName>
    <alternativeName>
        <fullName evidence="12">Adenosine-5'-phosphosulfate kinase</fullName>
    </alternativeName>
</protein>
<dbReference type="CDD" id="cd04095">
    <property type="entry name" value="CysN_NoDQ_III"/>
    <property type="match status" value="1"/>
</dbReference>
<evidence type="ECO:0000256" key="11">
    <source>
        <dbReference type="ARBA" id="ARBA00049370"/>
    </source>
</evidence>
<dbReference type="CDD" id="cd04166">
    <property type="entry name" value="CysN_ATPS"/>
    <property type="match status" value="1"/>
</dbReference>
<dbReference type="Gene3D" id="2.40.30.10">
    <property type="entry name" value="Translation factors"/>
    <property type="match status" value="2"/>
</dbReference>
<comment type="similarity">
    <text evidence="4">In the N-terminal section; belongs to the TRAFAC class translation factor GTPase superfamily. Classic translation factor GTPase family. CysN/NodQ subfamily.</text>
</comment>
<dbReference type="InterPro" id="IPR059117">
    <property type="entry name" value="APS_kinase_dom"/>
</dbReference>
<dbReference type="NCBIfam" id="NF003013">
    <property type="entry name" value="PRK03846.1"/>
    <property type="match status" value="1"/>
</dbReference>
<evidence type="ECO:0000256" key="12">
    <source>
        <dbReference type="HAMAP-Rule" id="MF_00065"/>
    </source>
</evidence>
<keyword evidence="12 14" id="KW-0418">Kinase</keyword>
<dbReference type="NCBIfam" id="TIGR00455">
    <property type="entry name" value="apsK"/>
    <property type="match status" value="1"/>
</dbReference>
<keyword evidence="10" id="KW-0511">Multifunctional enzyme</keyword>
<dbReference type="NCBIfam" id="TIGR00231">
    <property type="entry name" value="small_GTP"/>
    <property type="match status" value="1"/>
</dbReference>
<dbReference type="Pfam" id="PF01583">
    <property type="entry name" value="APS_kinase"/>
    <property type="match status" value="1"/>
</dbReference>
<evidence type="ECO:0000256" key="10">
    <source>
        <dbReference type="ARBA" id="ARBA00023268"/>
    </source>
</evidence>
<keyword evidence="7 12" id="KW-0547">Nucleotide-binding</keyword>
<proteinExistence type="inferred from homology"/>
<keyword evidence="12" id="KW-0597">Phosphoprotein</keyword>
<feature type="active site" description="Phosphoserine intermediate" evidence="12">
    <location>
        <position position="526"/>
    </location>
</feature>
<dbReference type="InterPro" id="IPR002891">
    <property type="entry name" value="APS"/>
</dbReference>
<dbReference type="NCBIfam" id="NF004035">
    <property type="entry name" value="PRK05506.1"/>
    <property type="match status" value="1"/>
</dbReference>
<dbReference type="InterPro" id="IPR050100">
    <property type="entry name" value="TRAFAC_GTPase_members"/>
</dbReference>
<dbReference type="CDD" id="cd02027">
    <property type="entry name" value="APSK"/>
    <property type="match status" value="1"/>
</dbReference>
<dbReference type="HAMAP" id="MF_00065">
    <property type="entry name" value="Adenylyl_sulf_kinase"/>
    <property type="match status" value="1"/>
</dbReference>
<dbReference type="CDD" id="cd03695">
    <property type="entry name" value="CysN_NodQ_II"/>
    <property type="match status" value="1"/>
</dbReference>